<evidence type="ECO:0000256" key="3">
    <source>
        <dbReference type="ARBA" id="ARBA00022679"/>
    </source>
</evidence>
<keyword evidence="4 7" id="KW-0812">Transmembrane</keyword>
<comment type="subcellular location">
    <subcellularLocation>
        <location evidence="1">Cell membrane</location>
        <topology evidence="1">Multi-pass membrane protein</topology>
    </subcellularLocation>
</comment>
<dbReference type="PANTHER" id="PTHR22926">
    <property type="entry name" value="PHOSPHO-N-ACETYLMURAMOYL-PENTAPEPTIDE-TRANSFERASE"/>
    <property type="match status" value="1"/>
</dbReference>
<feature type="transmembrane region" description="Helical" evidence="7">
    <location>
        <begin position="199"/>
        <end position="221"/>
    </location>
</feature>
<dbReference type="CDD" id="cd06854">
    <property type="entry name" value="GT_WbpL_WbcO_like"/>
    <property type="match status" value="1"/>
</dbReference>
<evidence type="ECO:0000256" key="6">
    <source>
        <dbReference type="ARBA" id="ARBA00023136"/>
    </source>
</evidence>
<keyword evidence="9" id="KW-1185">Reference proteome</keyword>
<feature type="transmembrane region" description="Helical" evidence="7">
    <location>
        <begin position="302"/>
        <end position="319"/>
    </location>
</feature>
<feature type="transmembrane region" description="Helical" evidence="7">
    <location>
        <begin position="121"/>
        <end position="141"/>
    </location>
</feature>
<accession>A0ABQ6TQS9</accession>
<dbReference type="PANTHER" id="PTHR22926:SF3">
    <property type="entry name" value="UNDECAPRENYL-PHOSPHATE ALPHA-N-ACETYLGLUCOSAMINYL 1-PHOSPHATE TRANSFERASE"/>
    <property type="match status" value="1"/>
</dbReference>
<keyword evidence="2" id="KW-1003">Cell membrane</keyword>
<name>A0ABQ6TQS9_9BACT</name>
<keyword evidence="3" id="KW-0808">Transferase</keyword>
<sequence length="329" mass="35778">MTGCNDLSTILGGAFLLGLLGAWLTSHYAYRFGLLDIPNNRSSHELPTPRGGGIGILAALIVSALYLHVPTFFWLPAILLSLASFFDDRQGLSPRTRLILQFAASLAVLFPQLLAFPSSPVTSYLLLPVACLFMAGTANFYNFMDGINGIAGITGFVGFALLGIFAGLTTQAEPYRMLAFSLSAACLGFLPMNMPRARVFMGDVGSVLLGFMFAAFCILLSTSFGDFIVLAGCLFPFYADALTTLAVRWRDGDRLSLAHRRHLYQLFANQMNVPHWRVAVGYGILQLLVGSSMLALRKTGPIATIPLGLVLFGCWWSAMSRVRTRVEVK</sequence>
<reference evidence="8 9" key="1">
    <citation type="journal article" date="2020" name="Microorganisms">
        <title>Description of Three Novel Members in the Family Geobacteraceae, Oryzomonas japonicum gen. nov., sp. nov., Oryzomonas sagensis sp. nov., and Oryzomonas ruber sp. nov.</title>
        <authorList>
            <person name="Xu Z."/>
            <person name="Masuda Y."/>
            <person name="Hayakawa C."/>
            <person name="Ushijima N."/>
            <person name="Kawano K."/>
            <person name="Shiratori Y."/>
            <person name="Senoo K."/>
            <person name="Itoh H."/>
        </authorList>
    </citation>
    <scope>NUCLEOTIDE SEQUENCE [LARGE SCALE GENOMIC DNA]</scope>
    <source>
        <strain evidence="8 9">Red100</strain>
    </source>
</reference>
<feature type="transmembrane region" description="Helical" evidence="7">
    <location>
        <begin position="148"/>
        <end position="168"/>
    </location>
</feature>
<dbReference type="EMBL" id="VZRA01000001">
    <property type="protein sequence ID" value="KAB0671385.1"/>
    <property type="molecule type" value="Genomic_DNA"/>
</dbReference>
<evidence type="ECO:0000256" key="5">
    <source>
        <dbReference type="ARBA" id="ARBA00022989"/>
    </source>
</evidence>
<dbReference type="RefSeq" id="WP_151154847.1">
    <property type="nucleotide sequence ID" value="NZ_VZRA01000001.1"/>
</dbReference>
<feature type="transmembrane region" description="Helical" evidence="7">
    <location>
        <begin position="53"/>
        <end position="86"/>
    </location>
</feature>
<feature type="transmembrane region" description="Helical" evidence="7">
    <location>
        <begin position="98"/>
        <end position="115"/>
    </location>
</feature>
<evidence type="ECO:0000313" key="8">
    <source>
        <dbReference type="EMBL" id="KAB0671385.1"/>
    </source>
</evidence>
<evidence type="ECO:0000256" key="1">
    <source>
        <dbReference type="ARBA" id="ARBA00004651"/>
    </source>
</evidence>
<feature type="transmembrane region" description="Helical" evidence="7">
    <location>
        <begin position="227"/>
        <end position="247"/>
    </location>
</feature>
<evidence type="ECO:0000256" key="4">
    <source>
        <dbReference type="ARBA" id="ARBA00022692"/>
    </source>
</evidence>
<dbReference type="InterPro" id="IPR000715">
    <property type="entry name" value="Glycosyl_transferase_4"/>
</dbReference>
<comment type="caution">
    <text evidence="8">The sequence shown here is derived from an EMBL/GenBank/DDBJ whole genome shotgun (WGS) entry which is preliminary data.</text>
</comment>
<dbReference type="Pfam" id="PF00953">
    <property type="entry name" value="Glycos_transf_4"/>
    <property type="match status" value="1"/>
</dbReference>
<keyword evidence="6 7" id="KW-0472">Membrane</keyword>
<protein>
    <submittedName>
        <fullName evidence="8">Glycosyltransferase family 4 protein</fullName>
    </submittedName>
</protein>
<keyword evidence="5 7" id="KW-1133">Transmembrane helix</keyword>
<feature type="transmembrane region" description="Helical" evidence="7">
    <location>
        <begin position="7"/>
        <end position="30"/>
    </location>
</feature>
<dbReference type="Proteomes" id="UP000798046">
    <property type="component" value="Unassembled WGS sequence"/>
</dbReference>
<organism evidence="8 9">
    <name type="scientific">Oryzomonas sagensis</name>
    <dbReference type="NCBI Taxonomy" id="2603857"/>
    <lineage>
        <taxon>Bacteria</taxon>
        <taxon>Pseudomonadati</taxon>
        <taxon>Thermodesulfobacteriota</taxon>
        <taxon>Desulfuromonadia</taxon>
        <taxon>Geobacterales</taxon>
        <taxon>Geobacteraceae</taxon>
        <taxon>Oryzomonas</taxon>
    </lineage>
</organism>
<evidence type="ECO:0000256" key="7">
    <source>
        <dbReference type="SAM" id="Phobius"/>
    </source>
</evidence>
<gene>
    <name evidence="8" type="ORF">F6V30_02035</name>
</gene>
<proteinExistence type="predicted"/>
<evidence type="ECO:0000313" key="9">
    <source>
        <dbReference type="Proteomes" id="UP000798046"/>
    </source>
</evidence>
<evidence type="ECO:0000256" key="2">
    <source>
        <dbReference type="ARBA" id="ARBA00022475"/>
    </source>
</evidence>